<dbReference type="PANTHER" id="PTHR43046:SF2">
    <property type="entry name" value="8-OXO-DGTP DIPHOSPHATASE-RELATED"/>
    <property type="match status" value="1"/>
</dbReference>
<dbReference type="SUPFAM" id="SSF55811">
    <property type="entry name" value="Nudix"/>
    <property type="match status" value="1"/>
</dbReference>
<evidence type="ECO:0000256" key="3">
    <source>
        <dbReference type="RuleBase" id="RU003476"/>
    </source>
</evidence>
<comment type="similarity">
    <text evidence="3">Belongs to the Nudix hydrolase family.</text>
</comment>
<dbReference type="Pfam" id="PF00293">
    <property type="entry name" value="NUDIX"/>
    <property type="match status" value="1"/>
</dbReference>
<accession>A0A255I310</accession>
<reference evidence="5 6" key="1">
    <citation type="journal article" date="2017" name="Genome Announc.">
        <title>Draft Genome Sequence of Romboutsia weinsteinii sp. nov. Strain CCRI-19649(T) Isolated from Surface Water.</title>
        <authorList>
            <person name="Maheux A.F."/>
            <person name="Boudreau D.K."/>
            <person name="Berube E."/>
            <person name="Boissinot M."/>
            <person name="Cantin P."/>
            <person name="Raymond F."/>
            <person name="Corbeil J."/>
            <person name="Omar R.F."/>
            <person name="Bergeron M.G."/>
        </authorList>
    </citation>
    <scope>NUCLEOTIDE SEQUENCE [LARGE SCALE GENOMIC DNA]</scope>
    <source>
        <strain evidence="5 6">CCRI-19649</strain>
    </source>
</reference>
<comment type="cofactor">
    <cofactor evidence="1">
        <name>Mg(2+)</name>
        <dbReference type="ChEBI" id="CHEBI:18420"/>
    </cofactor>
</comment>
<dbReference type="PROSITE" id="PS51462">
    <property type="entry name" value="NUDIX"/>
    <property type="match status" value="1"/>
</dbReference>
<dbReference type="CDD" id="cd04677">
    <property type="entry name" value="NUDIX_Hydrolase"/>
    <property type="match status" value="1"/>
</dbReference>
<evidence type="ECO:0000256" key="1">
    <source>
        <dbReference type="ARBA" id="ARBA00001946"/>
    </source>
</evidence>
<dbReference type="PANTHER" id="PTHR43046">
    <property type="entry name" value="GDP-MANNOSE MANNOSYL HYDROLASE"/>
    <property type="match status" value="1"/>
</dbReference>
<dbReference type="EMBL" id="NOJY02000014">
    <property type="protein sequence ID" value="RDY27273.1"/>
    <property type="molecule type" value="Genomic_DNA"/>
</dbReference>
<evidence type="ECO:0000313" key="6">
    <source>
        <dbReference type="Proteomes" id="UP000215694"/>
    </source>
</evidence>
<comment type="caution">
    <text evidence="5">The sequence shown here is derived from an EMBL/GenBank/DDBJ whole genome shotgun (WGS) entry which is preliminary data.</text>
</comment>
<dbReference type="PROSITE" id="PS00893">
    <property type="entry name" value="NUDIX_BOX"/>
    <property type="match status" value="1"/>
</dbReference>
<dbReference type="OrthoDB" id="9787476at2"/>
<evidence type="ECO:0000259" key="4">
    <source>
        <dbReference type="PROSITE" id="PS51462"/>
    </source>
</evidence>
<gene>
    <name evidence="5" type="ORF">CHL78_009800</name>
</gene>
<dbReference type="GO" id="GO:0016787">
    <property type="term" value="F:hydrolase activity"/>
    <property type="evidence" value="ECO:0007669"/>
    <property type="project" value="UniProtKB-KW"/>
</dbReference>
<evidence type="ECO:0000313" key="5">
    <source>
        <dbReference type="EMBL" id="RDY27273.1"/>
    </source>
</evidence>
<protein>
    <submittedName>
        <fullName evidence="5">NUDIX domain-containing protein</fullName>
    </submittedName>
</protein>
<keyword evidence="6" id="KW-1185">Reference proteome</keyword>
<dbReference type="RefSeq" id="WP_094368316.1">
    <property type="nucleotide sequence ID" value="NZ_NOJY02000014.1"/>
</dbReference>
<keyword evidence="2 3" id="KW-0378">Hydrolase</keyword>
<organism evidence="5 6">
    <name type="scientific">Romboutsia weinsteinii</name>
    <dbReference type="NCBI Taxonomy" id="2020949"/>
    <lineage>
        <taxon>Bacteria</taxon>
        <taxon>Bacillati</taxon>
        <taxon>Bacillota</taxon>
        <taxon>Clostridia</taxon>
        <taxon>Peptostreptococcales</taxon>
        <taxon>Peptostreptococcaceae</taxon>
        <taxon>Romboutsia</taxon>
    </lineage>
</organism>
<dbReference type="InterPro" id="IPR020476">
    <property type="entry name" value="Nudix_hydrolase"/>
</dbReference>
<sequence length="154" mass="17787">MSDYIKWIRSKVGHEIIILNFAGMCITNENGDILLQKRNRYDEIWGLPGGAIEIGESIEEAAIREVKEETGIDVRVEHLIGVYSKYFAEYENGDKAQTICYLFKGNIVGGDLEVDESETFELKFFAKDNIPKLFVQQHEDMINDFLEKRKGIYR</sequence>
<dbReference type="InterPro" id="IPR015797">
    <property type="entry name" value="NUDIX_hydrolase-like_dom_sf"/>
</dbReference>
<proteinExistence type="inferred from homology"/>
<dbReference type="PRINTS" id="PR00502">
    <property type="entry name" value="NUDIXFAMILY"/>
</dbReference>
<dbReference type="Gene3D" id="3.90.79.10">
    <property type="entry name" value="Nucleoside Triphosphate Pyrophosphohydrolase"/>
    <property type="match status" value="1"/>
</dbReference>
<dbReference type="Proteomes" id="UP000215694">
    <property type="component" value="Unassembled WGS sequence"/>
</dbReference>
<dbReference type="InterPro" id="IPR000086">
    <property type="entry name" value="NUDIX_hydrolase_dom"/>
</dbReference>
<dbReference type="InterPro" id="IPR020084">
    <property type="entry name" value="NUDIX_hydrolase_CS"/>
</dbReference>
<dbReference type="AlphaFoldDB" id="A0A255I310"/>
<feature type="domain" description="Nudix hydrolase" evidence="4">
    <location>
        <begin position="16"/>
        <end position="148"/>
    </location>
</feature>
<name>A0A255I310_9FIRM</name>
<evidence type="ECO:0000256" key="2">
    <source>
        <dbReference type="ARBA" id="ARBA00022801"/>
    </source>
</evidence>